<name>A0ABY9BV84_VITVI</name>
<evidence type="ECO:0000313" key="6">
    <source>
        <dbReference type="EMBL" id="WJZ86477.1"/>
    </source>
</evidence>
<dbReference type="SMART" id="SM00382">
    <property type="entry name" value="AAA"/>
    <property type="match status" value="1"/>
</dbReference>
<accession>A0ABY9BV84</accession>
<dbReference type="Proteomes" id="UP001227230">
    <property type="component" value="Chromosome 4"/>
</dbReference>
<sequence>MEDAMLKFSLPENILQPLFSVSNSSTLDETLELLIEASKTPGGRLDLGSKNILPVVLQLSQSLSYPSGHDILLLSLKLLRNLCAGEMTNQNLFIEQNGVKAVSTILLSFVGLDSDSDYGIIRMGLQLLGNVSLAGERHQRAVWHHFFPAGFLEIARVRTLETSDPLCMVIYTCFDQSHEFITEICGDQGLPILAEIVRTASTVGFEEDWLKLLLSRICLEESHFPMLFSKLCPVGTSGNYESIEFKVDVFASEQAFLMDIVAEILNEQINKMTVSSDVALCVLGILKKSAGVLDSVSTCKSGFSAGSNAINVLKYSLTILKEICARDAQKSSNEHGSVDVVDLLVSSGLLELLLCLLRDLEPPAIIRKAIKQGENQDGAASYSPKHYPYRGFRRDLVAVIGNCAYRRKHVQNEIRERNGILLLLQQCVTDEENQFLREWGIWCVRNLLEGNVENQRVVAELELQGSVDVPEIAGLGLRVEVDQKTGRAKLILDQKDFANGRSCRYPSSGAILCSFSSCEKNWMTVLEEQEENLEQWNESGLEDKRKHFERKGANSRVKKTDELKMIHNLSKPLDLIHFPKPSKTLITKTHFSSSGPYGHVSPPILRFKSNSFLLYERTSLSIRASTISSSALTSPPEEDAESTQLFEKLKDAERERINKLEELENKANVQLERQLVLASDWSRALLAMQGKLKGTEWDPENSHRIDYSEFWRLLNSNNVQFMEYSNYGQTISVILPYYKDGKKEGGEGNLNKEIVFRRHAVDRMPIDCWNDVWRKLHEQVVNVDVLNVDAVPAEVYSTIATAVVWSMRLALSIVLYLWIDNLTRPIYAKLIPCDLGTPSKKPRQPLKRRTLGSLGKSRAKFISAEETTGVTFDDFAGQEYIKRELQEIVRILKNDEEFQNKGIYCPKGVLLHGPPGTGKTLLAKAIAGEAGLPFFAANGTDFVEMFVGVAASRVKDLFASARSFSPSIIFIDEIDAIGSKRGGPDIGGGGAEREQGLLQILTEMDGFKVSTAQVLVIGATNRLDILDPALLRKGRFDKIIRVGLPSKDGRLAILKVHARNKFFRSEEEKEALLQEIAELTEDFTGAELQNILNEAGILTARKDLDYIGREELLEALKRQKGTFETGQEDSTEIPEELKLRLAYREAAVAVLACYFPDPYRPFIETNINSIHSQPNMRYAETSGRVFSRKADYLNSIVRACAPRVIEEEMFGVDNLCWISAKATSETSRLAEFLILQTGMTAFGKAYYRNQGDLVPNLAAKLEALRDEYVRFAVEKCSSVLREYQSAVETITDILLEKGEMKADEIWEIYTRAPRIPQPAVNPVDEYGALIYAGRWGVHGITLPGRVTFAPGNVGFSTFGAPRPMETQIISDETWKLIDEGEATTFSGQPFPLRSQHILHGSVASLASIDLSNIIPSEKGMLDFAGPSRLSCYQSSGILESHSMDNGKTGRYSSDK</sequence>
<reference evidence="6 7" key="1">
    <citation type="journal article" date="2023" name="Hortic Res">
        <title>The complete reference genome for grapevine (Vitis vinifera L.) genetics and breeding.</title>
        <authorList>
            <person name="Shi X."/>
            <person name="Cao S."/>
            <person name="Wang X."/>
            <person name="Huang S."/>
            <person name="Wang Y."/>
            <person name="Liu Z."/>
            <person name="Liu W."/>
            <person name="Leng X."/>
            <person name="Peng Y."/>
            <person name="Wang N."/>
            <person name="Wang Y."/>
            <person name="Ma Z."/>
            <person name="Xu X."/>
            <person name="Zhang F."/>
            <person name="Xue H."/>
            <person name="Zhong H."/>
            <person name="Wang Y."/>
            <person name="Zhang K."/>
            <person name="Velt A."/>
            <person name="Avia K."/>
            <person name="Holtgrawe D."/>
            <person name="Grimplet J."/>
            <person name="Matus J.T."/>
            <person name="Ware D."/>
            <person name="Wu X."/>
            <person name="Wang H."/>
            <person name="Liu C."/>
            <person name="Fang Y."/>
            <person name="Rustenholz C."/>
            <person name="Cheng Z."/>
            <person name="Xiao H."/>
            <person name="Zhou Y."/>
        </authorList>
    </citation>
    <scope>NUCLEOTIDE SEQUENCE [LARGE SCALE GENOMIC DNA]</scope>
    <source>
        <strain evidence="7">cv. Pinot noir / PN40024</strain>
        <tissue evidence="6">Leaf</tissue>
    </source>
</reference>
<dbReference type="EMBL" id="CP126651">
    <property type="protein sequence ID" value="WJZ86477.1"/>
    <property type="molecule type" value="Genomic_DNA"/>
</dbReference>
<keyword evidence="7" id="KW-1185">Reference proteome</keyword>
<dbReference type="PANTHER" id="PTHR23076">
    <property type="entry name" value="METALLOPROTEASE M41 FTSH"/>
    <property type="match status" value="1"/>
</dbReference>
<dbReference type="Gene3D" id="1.25.10.10">
    <property type="entry name" value="Leucine-rich Repeat Variant"/>
    <property type="match status" value="2"/>
</dbReference>
<evidence type="ECO:0000256" key="1">
    <source>
        <dbReference type="ARBA" id="ARBA00022670"/>
    </source>
</evidence>
<keyword evidence="4" id="KW-0175">Coiled coil</keyword>
<dbReference type="InterPro" id="IPR019156">
    <property type="entry name" value="Ataxin-10_domain"/>
</dbReference>
<dbReference type="InterPro" id="IPR041569">
    <property type="entry name" value="AAA_lid_3"/>
</dbReference>
<organism evidence="6 7">
    <name type="scientific">Vitis vinifera</name>
    <name type="common">Grape</name>
    <dbReference type="NCBI Taxonomy" id="29760"/>
    <lineage>
        <taxon>Eukaryota</taxon>
        <taxon>Viridiplantae</taxon>
        <taxon>Streptophyta</taxon>
        <taxon>Embryophyta</taxon>
        <taxon>Tracheophyta</taxon>
        <taxon>Spermatophyta</taxon>
        <taxon>Magnoliopsida</taxon>
        <taxon>eudicotyledons</taxon>
        <taxon>Gunneridae</taxon>
        <taxon>Pentapetalae</taxon>
        <taxon>rosids</taxon>
        <taxon>Vitales</taxon>
        <taxon>Vitaceae</taxon>
        <taxon>Viteae</taxon>
        <taxon>Vitis</taxon>
    </lineage>
</organism>
<dbReference type="Gene3D" id="1.10.8.60">
    <property type="match status" value="1"/>
</dbReference>
<dbReference type="PROSITE" id="PS00674">
    <property type="entry name" value="AAA"/>
    <property type="match status" value="1"/>
</dbReference>
<feature type="coiled-coil region" evidence="4">
    <location>
        <begin position="519"/>
        <end position="546"/>
    </location>
</feature>
<dbReference type="InterPro" id="IPR027417">
    <property type="entry name" value="P-loop_NTPase"/>
</dbReference>
<dbReference type="Gene3D" id="3.40.50.300">
    <property type="entry name" value="P-loop containing nucleotide triphosphate hydrolases"/>
    <property type="match status" value="1"/>
</dbReference>
<proteinExistence type="predicted"/>
<dbReference type="InterPro" id="IPR011989">
    <property type="entry name" value="ARM-like"/>
</dbReference>
<dbReference type="Pfam" id="PF17862">
    <property type="entry name" value="AAA_lid_3"/>
    <property type="match status" value="1"/>
</dbReference>
<dbReference type="SUPFAM" id="SSF52540">
    <property type="entry name" value="P-loop containing nucleoside triphosphate hydrolases"/>
    <property type="match status" value="1"/>
</dbReference>
<keyword evidence="2" id="KW-0378">Hydrolase</keyword>
<gene>
    <name evidence="6" type="ORF">VitviT2T_005928</name>
</gene>
<dbReference type="SUPFAM" id="SSF140990">
    <property type="entry name" value="FtsH protease domain-like"/>
    <property type="match status" value="1"/>
</dbReference>
<dbReference type="Pfam" id="PF09759">
    <property type="entry name" value="Atx10homo_assoc"/>
    <property type="match status" value="1"/>
</dbReference>
<dbReference type="InterPro" id="IPR003959">
    <property type="entry name" value="ATPase_AAA_core"/>
</dbReference>
<dbReference type="InterPro" id="IPR016024">
    <property type="entry name" value="ARM-type_fold"/>
</dbReference>
<evidence type="ECO:0000256" key="3">
    <source>
        <dbReference type="ARBA" id="ARBA00022946"/>
    </source>
</evidence>
<dbReference type="SUPFAM" id="SSF48371">
    <property type="entry name" value="ARM repeat"/>
    <property type="match status" value="1"/>
</dbReference>
<dbReference type="Gene3D" id="1.20.58.760">
    <property type="entry name" value="Peptidase M41"/>
    <property type="match status" value="1"/>
</dbReference>
<dbReference type="InterPro" id="IPR037219">
    <property type="entry name" value="Peptidase_M41-like"/>
</dbReference>
<evidence type="ECO:0000313" key="7">
    <source>
        <dbReference type="Proteomes" id="UP001227230"/>
    </source>
</evidence>
<evidence type="ECO:0000256" key="2">
    <source>
        <dbReference type="ARBA" id="ARBA00022801"/>
    </source>
</evidence>
<keyword evidence="1" id="KW-0645">Protease</keyword>
<feature type="domain" description="AAA+ ATPase" evidence="5">
    <location>
        <begin position="905"/>
        <end position="1046"/>
    </location>
</feature>
<dbReference type="InterPro" id="IPR003960">
    <property type="entry name" value="ATPase_AAA_CS"/>
</dbReference>
<protein>
    <recommendedName>
        <fullName evidence="5">AAA+ ATPase domain-containing protein</fullName>
    </recommendedName>
</protein>
<feature type="coiled-coil region" evidence="4">
    <location>
        <begin position="1062"/>
        <end position="1089"/>
    </location>
</feature>
<dbReference type="CDD" id="cd19501">
    <property type="entry name" value="RecA-like_FtsH"/>
    <property type="match status" value="1"/>
</dbReference>
<keyword evidence="3" id="KW-0809">Transit peptide</keyword>
<evidence type="ECO:0000259" key="5">
    <source>
        <dbReference type="SMART" id="SM00382"/>
    </source>
</evidence>
<dbReference type="PANTHER" id="PTHR23076:SF99">
    <property type="entry name" value="INACTIVE ATP-DEPENDENT ZINC METALLOPROTEASE FTSHI 4, CHLOROPLASTIC-RELATED"/>
    <property type="match status" value="1"/>
</dbReference>
<dbReference type="InterPro" id="IPR003593">
    <property type="entry name" value="AAA+_ATPase"/>
</dbReference>
<evidence type="ECO:0000256" key="4">
    <source>
        <dbReference type="SAM" id="Coils"/>
    </source>
</evidence>
<dbReference type="Pfam" id="PF00004">
    <property type="entry name" value="AAA"/>
    <property type="match status" value="1"/>
</dbReference>